<sequence length="83" mass="9457">MEARKLTLTLTLILDYAFERGINAYDTAEMVILATKVAGCSESMNYLRDHGKKHRVDASNVKESVEKSLNRLNTDYIDLLQIH</sequence>
<dbReference type="GO" id="GO:0016491">
    <property type="term" value="F:oxidoreductase activity"/>
    <property type="evidence" value="ECO:0007669"/>
    <property type="project" value="UniProtKB-KW"/>
</dbReference>
<protein>
    <recommendedName>
        <fullName evidence="2">NADP-dependent oxidoreductase domain-containing protein</fullName>
    </recommendedName>
</protein>
<evidence type="ECO:0000313" key="3">
    <source>
        <dbReference type="EMBL" id="KMZ62307.1"/>
    </source>
</evidence>
<evidence type="ECO:0000259" key="2">
    <source>
        <dbReference type="Pfam" id="PF00248"/>
    </source>
</evidence>
<dbReference type="InterPro" id="IPR023210">
    <property type="entry name" value="NADP_OxRdtase_dom"/>
</dbReference>
<feature type="domain" description="NADP-dependent oxidoreductase" evidence="2">
    <location>
        <begin position="30"/>
        <end position="83"/>
    </location>
</feature>
<dbReference type="AlphaFoldDB" id="A0A0K9P236"/>
<reference evidence="4" key="1">
    <citation type="journal article" date="2016" name="Nature">
        <title>The genome of the seagrass Zostera marina reveals angiosperm adaptation to the sea.</title>
        <authorList>
            <person name="Olsen J.L."/>
            <person name="Rouze P."/>
            <person name="Verhelst B."/>
            <person name="Lin Y.-C."/>
            <person name="Bayer T."/>
            <person name="Collen J."/>
            <person name="Dattolo E."/>
            <person name="De Paoli E."/>
            <person name="Dittami S."/>
            <person name="Maumus F."/>
            <person name="Michel G."/>
            <person name="Kersting A."/>
            <person name="Lauritano C."/>
            <person name="Lohaus R."/>
            <person name="Toepel M."/>
            <person name="Tonon T."/>
            <person name="Vanneste K."/>
            <person name="Amirebrahimi M."/>
            <person name="Brakel J."/>
            <person name="Bostroem C."/>
            <person name="Chovatia M."/>
            <person name="Grimwood J."/>
            <person name="Jenkins J.W."/>
            <person name="Jueterbock A."/>
            <person name="Mraz A."/>
            <person name="Stam W.T."/>
            <person name="Tice H."/>
            <person name="Bornberg-Bauer E."/>
            <person name="Green P.J."/>
            <person name="Pearson G.A."/>
            <person name="Procaccini G."/>
            <person name="Duarte C.M."/>
            <person name="Schmutz J."/>
            <person name="Reusch T.B.H."/>
            <person name="Van de Peer Y."/>
        </authorList>
    </citation>
    <scope>NUCLEOTIDE SEQUENCE [LARGE SCALE GENOMIC DNA]</scope>
    <source>
        <strain evidence="4">cv. Finnish</strain>
    </source>
</reference>
<gene>
    <name evidence="3" type="ORF">ZOSMA_475G00020</name>
</gene>
<dbReference type="PANTHER" id="PTHR43364:SF4">
    <property type="entry name" value="NAD(P)-LINKED OXIDOREDUCTASE SUPERFAMILY PROTEIN"/>
    <property type="match status" value="1"/>
</dbReference>
<keyword evidence="1" id="KW-0560">Oxidoreductase</keyword>
<dbReference type="InterPro" id="IPR036812">
    <property type="entry name" value="NAD(P)_OxRdtase_dom_sf"/>
</dbReference>
<accession>A0A0K9P236</accession>
<dbReference type="SUPFAM" id="SSF51430">
    <property type="entry name" value="NAD(P)-linked oxidoreductase"/>
    <property type="match status" value="1"/>
</dbReference>
<evidence type="ECO:0000256" key="1">
    <source>
        <dbReference type="ARBA" id="ARBA00023002"/>
    </source>
</evidence>
<dbReference type="PANTHER" id="PTHR43364">
    <property type="entry name" value="NADH-SPECIFIC METHYLGLYOXAL REDUCTASE-RELATED"/>
    <property type="match status" value="1"/>
</dbReference>
<name>A0A0K9P236_ZOSMR</name>
<dbReference type="STRING" id="29655.A0A0K9P236"/>
<keyword evidence="4" id="KW-1185">Reference proteome</keyword>
<dbReference type="Pfam" id="PF00248">
    <property type="entry name" value="Aldo_ket_red"/>
    <property type="match status" value="1"/>
</dbReference>
<organism evidence="3 4">
    <name type="scientific">Zostera marina</name>
    <name type="common">Eelgrass</name>
    <dbReference type="NCBI Taxonomy" id="29655"/>
    <lineage>
        <taxon>Eukaryota</taxon>
        <taxon>Viridiplantae</taxon>
        <taxon>Streptophyta</taxon>
        <taxon>Embryophyta</taxon>
        <taxon>Tracheophyta</taxon>
        <taxon>Spermatophyta</taxon>
        <taxon>Magnoliopsida</taxon>
        <taxon>Liliopsida</taxon>
        <taxon>Zosteraceae</taxon>
        <taxon>Zostera</taxon>
    </lineage>
</organism>
<dbReference type="Proteomes" id="UP000036987">
    <property type="component" value="Unassembled WGS sequence"/>
</dbReference>
<dbReference type="InterPro" id="IPR050523">
    <property type="entry name" value="AKR_Detox_Biosynth"/>
</dbReference>
<comment type="caution">
    <text evidence="3">The sequence shown here is derived from an EMBL/GenBank/DDBJ whole genome shotgun (WGS) entry which is preliminary data.</text>
</comment>
<dbReference type="OrthoDB" id="2310150at2759"/>
<dbReference type="Gene3D" id="3.20.20.100">
    <property type="entry name" value="NADP-dependent oxidoreductase domain"/>
    <property type="match status" value="1"/>
</dbReference>
<dbReference type="EMBL" id="LFYR01001380">
    <property type="protein sequence ID" value="KMZ62307.1"/>
    <property type="molecule type" value="Genomic_DNA"/>
</dbReference>
<proteinExistence type="predicted"/>
<evidence type="ECO:0000313" key="4">
    <source>
        <dbReference type="Proteomes" id="UP000036987"/>
    </source>
</evidence>